<keyword evidence="1" id="KW-0175">Coiled coil</keyword>
<feature type="coiled-coil region" evidence="1">
    <location>
        <begin position="68"/>
        <end position="100"/>
    </location>
</feature>
<evidence type="ECO:0000256" key="1">
    <source>
        <dbReference type="SAM" id="Coils"/>
    </source>
</evidence>
<gene>
    <name evidence="3" type="ORF">A2Y62_03970</name>
</gene>
<accession>A0A1F5V5J0</accession>
<dbReference type="AlphaFoldDB" id="A0A1F5V5J0"/>
<proteinExistence type="predicted"/>
<evidence type="ECO:0000313" key="4">
    <source>
        <dbReference type="Proteomes" id="UP000178943"/>
    </source>
</evidence>
<dbReference type="EMBL" id="MFGW01000236">
    <property type="protein sequence ID" value="OGF58670.1"/>
    <property type="molecule type" value="Genomic_DNA"/>
</dbReference>
<dbReference type="Proteomes" id="UP000178943">
    <property type="component" value="Unassembled WGS sequence"/>
</dbReference>
<dbReference type="STRING" id="1817863.A2Y62_03970"/>
<comment type="caution">
    <text evidence="3">The sequence shown here is derived from an EMBL/GenBank/DDBJ whole genome shotgun (WGS) entry which is preliminary data.</text>
</comment>
<feature type="transmembrane region" description="Helical" evidence="2">
    <location>
        <begin position="12"/>
        <end position="32"/>
    </location>
</feature>
<evidence type="ECO:0000313" key="3">
    <source>
        <dbReference type="EMBL" id="OGF58670.1"/>
    </source>
</evidence>
<name>A0A1F5V5J0_9BACT</name>
<reference evidence="3 4" key="1">
    <citation type="journal article" date="2016" name="Nat. Commun.">
        <title>Thousands of microbial genomes shed light on interconnected biogeochemical processes in an aquifer system.</title>
        <authorList>
            <person name="Anantharaman K."/>
            <person name="Brown C.T."/>
            <person name="Hug L.A."/>
            <person name="Sharon I."/>
            <person name="Castelle C.J."/>
            <person name="Probst A.J."/>
            <person name="Thomas B.C."/>
            <person name="Singh A."/>
            <person name="Wilkins M.J."/>
            <person name="Karaoz U."/>
            <person name="Brodie E.L."/>
            <person name="Williams K.H."/>
            <person name="Hubbard S.S."/>
            <person name="Banfield J.F."/>
        </authorList>
    </citation>
    <scope>NUCLEOTIDE SEQUENCE [LARGE SCALE GENOMIC DNA]</scope>
</reference>
<sequence length="146" mass="16135">MISNCTTIKDIITAVVAVMILLCFVWFVKYMLGLVAIGEKEWARALYLFTGVEAIAFAAAGFFFGGKINHVRAEKAEERAENAEKRANANQEEAVKAKGLVEAVKSKGKTHDSKVAIYNTLVPQQAIQLMQEDIKELTDLANKLFP</sequence>
<feature type="transmembrane region" description="Helical" evidence="2">
    <location>
        <begin position="44"/>
        <end position="65"/>
    </location>
</feature>
<keyword evidence="2" id="KW-0472">Membrane</keyword>
<protein>
    <submittedName>
        <fullName evidence="3">Uncharacterized protein</fullName>
    </submittedName>
</protein>
<keyword evidence="2" id="KW-1133">Transmembrane helix</keyword>
<organism evidence="3 4">
    <name type="scientific">Candidatus Fischerbacteria bacterium RBG_13_37_8</name>
    <dbReference type="NCBI Taxonomy" id="1817863"/>
    <lineage>
        <taxon>Bacteria</taxon>
        <taxon>Candidatus Fischeribacteriota</taxon>
    </lineage>
</organism>
<keyword evidence="2" id="KW-0812">Transmembrane</keyword>
<evidence type="ECO:0000256" key="2">
    <source>
        <dbReference type="SAM" id="Phobius"/>
    </source>
</evidence>